<dbReference type="OrthoDB" id="1245404at2759"/>
<dbReference type="EMBL" id="SIDB01000001">
    <property type="protein sequence ID" value="KAI3438118.1"/>
    <property type="molecule type" value="Genomic_DNA"/>
</dbReference>
<gene>
    <name evidence="6" type="ORF">D9Q98_000559</name>
</gene>
<sequence>MALTLTSATMKAAPQARLALSRQHRAPLLVAASRRAFRAVVRAEQQEGESAADVPARQPAPQEERSLGRARSPSGLDTFTPTWDRMNQMMQEMNALGRAFGMPSFGMGPASLFTEVPSLQAEMPAMARALAVDIKDTGSALEITADVPGMSKDDIKIQVSPDRVLSISGERKTEVNEGSEEEGNLRIERSYGSFARRFRLPDTVDVEGIKAVTKDGVLKLSVPKTEQAKPKQIDIQVSE</sequence>
<protein>
    <recommendedName>
        <fullName evidence="5">SHSP domain-containing protein</fullName>
    </recommendedName>
</protein>
<proteinExistence type="inferred from homology"/>
<reference evidence="6" key="1">
    <citation type="journal article" date="2019" name="Plant J.">
        <title>Chlorella vulgaris genome assembly and annotation reveals the molecular basis for metabolic acclimation to high light conditions.</title>
        <authorList>
            <person name="Cecchin M."/>
            <person name="Marcolungo L."/>
            <person name="Rossato M."/>
            <person name="Girolomoni L."/>
            <person name="Cosentino E."/>
            <person name="Cuine S."/>
            <person name="Li-Beisson Y."/>
            <person name="Delledonne M."/>
            <person name="Ballottari M."/>
        </authorList>
    </citation>
    <scope>NUCLEOTIDE SEQUENCE</scope>
    <source>
        <strain evidence="6">211/11P</strain>
    </source>
</reference>
<dbReference type="CDD" id="cd06464">
    <property type="entry name" value="ACD_sHsps-like"/>
    <property type="match status" value="1"/>
</dbReference>
<comment type="caution">
    <text evidence="6">The sequence shown here is derived from an EMBL/GenBank/DDBJ whole genome shotgun (WGS) entry which is preliminary data.</text>
</comment>
<dbReference type="PROSITE" id="PS01031">
    <property type="entry name" value="SHSP"/>
    <property type="match status" value="1"/>
</dbReference>
<evidence type="ECO:0000256" key="1">
    <source>
        <dbReference type="ARBA" id="ARBA00023016"/>
    </source>
</evidence>
<accession>A0A9D4TYG9</accession>
<reference evidence="6" key="2">
    <citation type="submission" date="2020-11" db="EMBL/GenBank/DDBJ databases">
        <authorList>
            <person name="Cecchin M."/>
            <person name="Marcolungo L."/>
            <person name="Rossato M."/>
            <person name="Girolomoni L."/>
            <person name="Cosentino E."/>
            <person name="Cuine S."/>
            <person name="Li-Beisson Y."/>
            <person name="Delledonne M."/>
            <person name="Ballottari M."/>
        </authorList>
    </citation>
    <scope>NUCLEOTIDE SEQUENCE</scope>
    <source>
        <strain evidence="6">211/11P</strain>
        <tissue evidence="6">Whole cell</tissue>
    </source>
</reference>
<dbReference type="InterPro" id="IPR002068">
    <property type="entry name" value="A-crystallin/Hsp20_dom"/>
</dbReference>
<evidence type="ECO:0000256" key="4">
    <source>
        <dbReference type="SAM" id="MobiDB-lite"/>
    </source>
</evidence>
<keyword evidence="1" id="KW-0346">Stress response</keyword>
<keyword evidence="7" id="KW-1185">Reference proteome</keyword>
<dbReference type="PANTHER" id="PTHR11527">
    <property type="entry name" value="HEAT-SHOCK PROTEIN 20 FAMILY MEMBER"/>
    <property type="match status" value="1"/>
</dbReference>
<dbReference type="InterPro" id="IPR031107">
    <property type="entry name" value="Small_HSP"/>
</dbReference>
<organism evidence="6 7">
    <name type="scientific">Chlorella vulgaris</name>
    <name type="common">Green alga</name>
    <dbReference type="NCBI Taxonomy" id="3077"/>
    <lineage>
        <taxon>Eukaryota</taxon>
        <taxon>Viridiplantae</taxon>
        <taxon>Chlorophyta</taxon>
        <taxon>core chlorophytes</taxon>
        <taxon>Trebouxiophyceae</taxon>
        <taxon>Chlorellales</taxon>
        <taxon>Chlorellaceae</taxon>
        <taxon>Chlorella clade</taxon>
        <taxon>Chlorella</taxon>
    </lineage>
</organism>
<feature type="domain" description="SHSP" evidence="5">
    <location>
        <begin position="120"/>
        <end position="238"/>
    </location>
</feature>
<dbReference type="InterPro" id="IPR008978">
    <property type="entry name" value="HSP20-like_chaperone"/>
</dbReference>
<comment type="similarity">
    <text evidence="2 3">Belongs to the small heat shock protein (HSP20) family.</text>
</comment>
<name>A0A9D4TYG9_CHLVU</name>
<dbReference type="Proteomes" id="UP001055712">
    <property type="component" value="Unassembled WGS sequence"/>
</dbReference>
<feature type="region of interest" description="Disordered" evidence="4">
    <location>
        <begin position="46"/>
        <end position="81"/>
    </location>
</feature>
<evidence type="ECO:0000313" key="7">
    <source>
        <dbReference type="Proteomes" id="UP001055712"/>
    </source>
</evidence>
<evidence type="ECO:0000256" key="2">
    <source>
        <dbReference type="PROSITE-ProRule" id="PRU00285"/>
    </source>
</evidence>
<evidence type="ECO:0000313" key="6">
    <source>
        <dbReference type="EMBL" id="KAI3438118.1"/>
    </source>
</evidence>
<dbReference type="AlphaFoldDB" id="A0A9D4TYG9"/>
<dbReference type="Pfam" id="PF00011">
    <property type="entry name" value="HSP20"/>
    <property type="match status" value="1"/>
</dbReference>
<dbReference type="Gene3D" id="2.60.40.790">
    <property type="match status" value="1"/>
</dbReference>
<dbReference type="SUPFAM" id="SSF49764">
    <property type="entry name" value="HSP20-like chaperones"/>
    <property type="match status" value="1"/>
</dbReference>
<evidence type="ECO:0000259" key="5">
    <source>
        <dbReference type="PROSITE" id="PS01031"/>
    </source>
</evidence>
<evidence type="ECO:0000256" key="3">
    <source>
        <dbReference type="RuleBase" id="RU003616"/>
    </source>
</evidence>